<protein>
    <submittedName>
        <fullName evidence="2">Lipoate--protein ligase family protein</fullName>
    </submittedName>
</protein>
<keyword evidence="2" id="KW-0436">Ligase</keyword>
<dbReference type="SUPFAM" id="SSF55681">
    <property type="entry name" value="Class II aaRS and biotin synthetases"/>
    <property type="match status" value="1"/>
</dbReference>
<dbReference type="AlphaFoldDB" id="A0A7C2JXL5"/>
<gene>
    <name evidence="2" type="ORF">ENQ76_01765</name>
</gene>
<dbReference type="UniPathway" id="UPA00537">
    <property type="reaction ID" value="UER00595"/>
</dbReference>
<organism evidence="2">
    <name type="scientific">Schlesneria paludicola</name>
    <dbReference type="NCBI Taxonomy" id="360056"/>
    <lineage>
        <taxon>Bacteria</taxon>
        <taxon>Pseudomonadati</taxon>
        <taxon>Planctomycetota</taxon>
        <taxon>Planctomycetia</taxon>
        <taxon>Planctomycetales</taxon>
        <taxon>Planctomycetaceae</taxon>
        <taxon>Schlesneria</taxon>
    </lineage>
</organism>
<dbReference type="EMBL" id="DSOK01000057">
    <property type="protein sequence ID" value="HEN14182.1"/>
    <property type="molecule type" value="Genomic_DNA"/>
</dbReference>
<dbReference type="CDD" id="cd16443">
    <property type="entry name" value="LplA"/>
    <property type="match status" value="1"/>
</dbReference>
<dbReference type="GO" id="GO:0016874">
    <property type="term" value="F:ligase activity"/>
    <property type="evidence" value="ECO:0007669"/>
    <property type="project" value="UniProtKB-KW"/>
</dbReference>
<evidence type="ECO:0000259" key="1">
    <source>
        <dbReference type="PROSITE" id="PS51733"/>
    </source>
</evidence>
<accession>A0A7C2JXL5</accession>
<name>A0A7C2JXL5_9PLAN</name>
<dbReference type="PANTHER" id="PTHR43679">
    <property type="entry name" value="OCTANOYLTRANSFERASE LIPM-RELATED"/>
    <property type="match status" value="1"/>
</dbReference>
<dbReference type="InterPro" id="IPR050664">
    <property type="entry name" value="Octanoyltrans_LipM/LipL"/>
</dbReference>
<proteinExistence type="predicted"/>
<evidence type="ECO:0000313" key="2">
    <source>
        <dbReference type="EMBL" id="HEN14182.1"/>
    </source>
</evidence>
<feature type="domain" description="BPL/LPL catalytic" evidence="1">
    <location>
        <begin position="35"/>
        <end position="217"/>
    </location>
</feature>
<dbReference type="InterPro" id="IPR045864">
    <property type="entry name" value="aa-tRNA-synth_II/BPL/LPL"/>
</dbReference>
<dbReference type="Pfam" id="PF21948">
    <property type="entry name" value="LplA-B_cat"/>
    <property type="match status" value="1"/>
</dbReference>
<dbReference type="Gene3D" id="3.30.930.10">
    <property type="entry name" value="Bira Bifunctional Protein, Domain 2"/>
    <property type="match status" value="1"/>
</dbReference>
<dbReference type="PROSITE" id="PS51733">
    <property type="entry name" value="BPL_LPL_CATALYTIC"/>
    <property type="match status" value="1"/>
</dbReference>
<reference evidence="2" key="1">
    <citation type="journal article" date="2020" name="mSystems">
        <title>Genome- and Community-Level Interaction Insights into Carbon Utilization and Element Cycling Functions of Hydrothermarchaeota in Hydrothermal Sediment.</title>
        <authorList>
            <person name="Zhou Z."/>
            <person name="Liu Y."/>
            <person name="Xu W."/>
            <person name="Pan J."/>
            <person name="Luo Z.H."/>
            <person name="Li M."/>
        </authorList>
    </citation>
    <scope>NUCLEOTIDE SEQUENCE [LARGE SCALE GENOMIC DNA]</scope>
    <source>
        <strain evidence="2">SpSt-339</strain>
    </source>
</reference>
<dbReference type="InterPro" id="IPR004143">
    <property type="entry name" value="BPL_LPL_catalytic"/>
</dbReference>
<comment type="caution">
    <text evidence="2">The sequence shown here is derived from an EMBL/GenBank/DDBJ whole genome shotgun (WGS) entry which is preliminary data.</text>
</comment>
<sequence length="217" mass="23994">MTMWPACLHYYDDGQVLPAESLAADEAHLQKVNVEPSRALLRIWESPAWTVVVGRSNVIETEVDVAACAADGVPILRRCSGGGAVVIGPGCLCFSLVLPIQDEHRRAGVAAVTADIMRRLAMALSTATDVLEVCGISDLVWRGRKVSGNSQRWLRQALLHHGTVLYDFDVPRVGRYLRSPSRQPDYRNDRAHAEFVTNLALPRDDIAQRLKRTWGAQ</sequence>
<dbReference type="PANTHER" id="PTHR43679:SF2">
    <property type="entry name" value="OCTANOYL-[GCVH]:PROTEIN N-OCTANOYLTRANSFERASE"/>
    <property type="match status" value="1"/>
</dbReference>